<accession>A0A413BHP9</accession>
<organism evidence="2 3">
    <name type="scientific">Agathobacter rectalis</name>
    <dbReference type="NCBI Taxonomy" id="39491"/>
    <lineage>
        <taxon>Bacteria</taxon>
        <taxon>Bacillati</taxon>
        <taxon>Bacillota</taxon>
        <taxon>Clostridia</taxon>
        <taxon>Lachnospirales</taxon>
        <taxon>Lachnospiraceae</taxon>
        <taxon>Agathobacter</taxon>
    </lineage>
</organism>
<evidence type="ECO:0000313" key="2">
    <source>
        <dbReference type="EMBL" id="RGW40302.1"/>
    </source>
</evidence>
<comment type="caution">
    <text evidence="2">The sequence shown here is derived from an EMBL/GenBank/DDBJ whole genome shotgun (WGS) entry which is preliminary data.</text>
</comment>
<keyword evidence="1" id="KW-0732">Signal</keyword>
<proteinExistence type="predicted"/>
<gene>
    <name evidence="2" type="ORF">DWV78_05755</name>
</gene>
<dbReference type="AlphaFoldDB" id="A0A413BHP9"/>
<name>A0A413BHP9_9FIRM</name>
<protein>
    <submittedName>
        <fullName evidence="2">Uncharacterized protein</fullName>
    </submittedName>
</protein>
<evidence type="ECO:0000313" key="3">
    <source>
        <dbReference type="Proteomes" id="UP000286581"/>
    </source>
</evidence>
<sequence>MRKRLRKQIISIIAACMIITVIPVNAVVYGAQIDNSEDSDTEVTINNSEDVNAFSTKAIPGDSISFQADIRTKYVTAQGYNSSYPMEHPISKYEWNVKCSSGDRDTITITPDSKNQSKCCIGISKDTNVNTVIVSLKITFTDSNGNIKTKSSNNYTVLINHVKYEVNCNMPENLPLNESVVLTPSLSRTDGSGTSIVDNKDVSYRIKAVRDGFPVVDNGDGTFTLTRNASGDFNVRVEAIYNRSMYSRTYSVGRMEKWIEFSSNFYDYEGAQDGTLCLNTSSLKGKDFGLDVYYYISDSDEAKAQRLDKSNYSIRYTDDKSTTYLLLDEDWENTILKQNRKFNLIVAATVGTKELGRCKTSVFTNLEYYPFDAQNLAKGASQRIRGIGTVRIVLDTSTSGFYVYLIDSIESKDTNILSVRKENDDWIYNGIKAGTAYVTVNYHYFKNSKVVYDQRTVPVTVNSEDSGNNNSNLDANGKYNIYDRSQSLSIIMIRQ</sequence>
<evidence type="ECO:0000256" key="1">
    <source>
        <dbReference type="SAM" id="SignalP"/>
    </source>
</evidence>
<feature type="signal peptide" evidence="1">
    <location>
        <begin position="1"/>
        <end position="26"/>
    </location>
</feature>
<dbReference type="EMBL" id="QSAE01000013">
    <property type="protein sequence ID" value="RGW40302.1"/>
    <property type="molecule type" value="Genomic_DNA"/>
</dbReference>
<feature type="chain" id="PRO_5019175664" evidence="1">
    <location>
        <begin position="27"/>
        <end position="495"/>
    </location>
</feature>
<dbReference type="Proteomes" id="UP000286581">
    <property type="component" value="Unassembled WGS sequence"/>
</dbReference>
<reference evidence="2 3" key="1">
    <citation type="submission" date="2018-08" db="EMBL/GenBank/DDBJ databases">
        <title>A genome reference for cultivated species of the human gut microbiota.</title>
        <authorList>
            <person name="Zou Y."/>
            <person name="Xue W."/>
            <person name="Luo G."/>
        </authorList>
    </citation>
    <scope>NUCLEOTIDE SEQUENCE [LARGE SCALE GENOMIC DNA]</scope>
    <source>
        <strain evidence="2 3">AF12-8</strain>
    </source>
</reference>